<protein>
    <submittedName>
        <fullName evidence="1">Uncharacterized protein</fullName>
    </submittedName>
</protein>
<accession>A0A4R4ISQ9</accession>
<gene>
    <name evidence="1" type="ORF">C5468_24065</name>
</gene>
<organism evidence="1 2">
    <name type="scientific">Photorhabdus luminescens subsp. mexicana</name>
    <dbReference type="NCBI Taxonomy" id="2100167"/>
    <lineage>
        <taxon>Bacteria</taxon>
        <taxon>Pseudomonadati</taxon>
        <taxon>Pseudomonadota</taxon>
        <taxon>Gammaproteobacteria</taxon>
        <taxon>Enterobacterales</taxon>
        <taxon>Morganellaceae</taxon>
        <taxon>Photorhabdus</taxon>
    </lineage>
</organism>
<dbReference type="AlphaFoldDB" id="A0A4R4ISQ9"/>
<dbReference type="RefSeq" id="WP_132348665.1">
    <property type="nucleotide sequence ID" value="NZ_CAWOLF010000048.1"/>
</dbReference>
<sequence>MNLLSHYELAYFIQGGIFRVAVFNPSRHEKYSFSFPRKVKLNKTYDDKSIGALLAATPTFNRETKILDTFKKTKLEEKDCLIHTREEQYNFHGEKGTDFVYCKPYGYVQKNVYEKDGTYTEFIKLRKLDEL</sequence>
<proteinExistence type="predicted"/>
<evidence type="ECO:0000313" key="2">
    <source>
        <dbReference type="Proteomes" id="UP000295550"/>
    </source>
</evidence>
<comment type="caution">
    <text evidence="1">The sequence shown here is derived from an EMBL/GenBank/DDBJ whole genome shotgun (WGS) entry which is preliminary data.</text>
</comment>
<dbReference type="EMBL" id="PUJX01000048">
    <property type="protein sequence ID" value="TDB43239.1"/>
    <property type="molecule type" value="Genomic_DNA"/>
</dbReference>
<evidence type="ECO:0000313" key="1">
    <source>
        <dbReference type="EMBL" id="TDB43239.1"/>
    </source>
</evidence>
<name>A0A4R4ISQ9_PHOLU</name>
<dbReference type="Proteomes" id="UP000295550">
    <property type="component" value="Unassembled WGS sequence"/>
</dbReference>
<reference evidence="1 2" key="1">
    <citation type="journal article" date="2019" name="Int. J. Syst. Evol. Microbiol.">
        <title>Photorhabdus khanii subsp. guanajuatensis subsp. nov., isolated from Heterorhabditis atacamensis, and Photorhabdus luminescens subsp. mexicana subsp. nov., isolated from Heterorhabditis mexicana entomopathogenic nematodes.</title>
        <authorList>
            <person name="Machado R.A.R."/>
            <person name="Bruno P."/>
            <person name="Arce C.C.M."/>
            <person name="Liechti N."/>
            <person name="Kohler A."/>
            <person name="Bernal J."/>
            <person name="Bruggmann R."/>
            <person name="Turlings T.C.J."/>
        </authorList>
    </citation>
    <scope>NUCLEOTIDE SEQUENCE [LARGE SCALE GENOMIC DNA]</scope>
    <source>
        <strain evidence="1 2">MEX47-22</strain>
    </source>
</reference>